<sequence length="88" mass="10867">MRIREVRITAKFEKNYRKLSQKIKNKAKLRERLFRENTFHPVLNTHKLHGGEKEAWAFWINYIYRIKFIFLEEEVVLFLDIGTHNIYK</sequence>
<organism evidence="1 2">
    <name type="scientific">Candidatus Nomurabacteria bacterium RIFCSPHIGHO2_02_FULL_42_24</name>
    <dbReference type="NCBI Taxonomy" id="1801757"/>
    <lineage>
        <taxon>Bacteria</taxon>
        <taxon>Candidatus Nomuraibacteriota</taxon>
    </lineage>
</organism>
<gene>
    <name evidence="1" type="ORF">A3B93_00825</name>
</gene>
<comment type="caution">
    <text evidence="1">The sequence shown here is derived from an EMBL/GenBank/DDBJ whole genome shotgun (WGS) entry which is preliminary data.</text>
</comment>
<dbReference type="SUPFAM" id="SSF143011">
    <property type="entry name" value="RelE-like"/>
    <property type="match status" value="1"/>
</dbReference>
<evidence type="ECO:0000313" key="2">
    <source>
        <dbReference type="Proteomes" id="UP000179880"/>
    </source>
</evidence>
<evidence type="ECO:0008006" key="3">
    <source>
        <dbReference type="Google" id="ProtNLM"/>
    </source>
</evidence>
<dbReference type="Gene3D" id="3.30.2310.20">
    <property type="entry name" value="RelE-like"/>
    <property type="match status" value="1"/>
</dbReference>
<dbReference type="EMBL" id="MFUH01000020">
    <property type="protein sequence ID" value="OGI81700.1"/>
    <property type="molecule type" value="Genomic_DNA"/>
</dbReference>
<dbReference type="AlphaFoldDB" id="A0A1F6WIH9"/>
<name>A0A1F6WIH9_9BACT</name>
<protein>
    <recommendedName>
        <fullName evidence="3">Type II toxin-antitoxin system mRNA interferase toxin, RelE/StbE family</fullName>
    </recommendedName>
</protein>
<dbReference type="InterPro" id="IPR035093">
    <property type="entry name" value="RelE/ParE_toxin_dom_sf"/>
</dbReference>
<dbReference type="Proteomes" id="UP000179880">
    <property type="component" value="Unassembled WGS sequence"/>
</dbReference>
<proteinExistence type="predicted"/>
<accession>A0A1F6WIH9</accession>
<reference evidence="1 2" key="1">
    <citation type="journal article" date="2016" name="Nat. Commun.">
        <title>Thousands of microbial genomes shed light on interconnected biogeochemical processes in an aquifer system.</title>
        <authorList>
            <person name="Anantharaman K."/>
            <person name="Brown C.T."/>
            <person name="Hug L.A."/>
            <person name="Sharon I."/>
            <person name="Castelle C.J."/>
            <person name="Probst A.J."/>
            <person name="Thomas B.C."/>
            <person name="Singh A."/>
            <person name="Wilkins M.J."/>
            <person name="Karaoz U."/>
            <person name="Brodie E.L."/>
            <person name="Williams K.H."/>
            <person name="Hubbard S.S."/>
            <person name="Banfield J.F."/>
        </authorList>
    </citation>
    <scope>NUCLEOTIDE SEQUENCE [LARGE SCALE GENOMIC DNA]</scope>
</reference>
<evidence type="ECO:0000313" key="1">
    <source>
        <dbReference type="EMBL" id="OGI81700.1"/>
    </source>
</evidence>